<proteinExistence type="predicted"/>
<gene>
    <name evidence="2" type="ORF">E2C01_011000</name>
</gene>
<dbReference type="EMBL" id="VSRR010000649">
    <property type="protein sequence ID" value="MPC18125.1"/>
    <property type="molecule type" value="Genomic_DNA"/>
</dbReference>
<evidence type="ECO:0000313" key="2">
    <source>
        <dbReference type="EMBL" id="MPC18125.1"/>
    </source>
</evidence>
<feature type="compositionally biased region" description="Acidic residues" evidence="1">
    <location>
        <begin position="106"/>
        <end position="117"/>
    </location>
</feature>
<feature type="region of interest" description="Disordered" evidence="1">
    <location>
        <begin position="68"/>
        <end position="127"/>
    </location>
</feature>
<protein>
    <submittedName>
        <fullName evidence="2">Uncharacterized protein</fullName>
    </submittedName>
</protein>
<evidence type="ECO:0000313" key="3">
    <source>
        <dbReference type="Proteomes" id="UP000324222"/>
    </source>
</evidence>
<keyword evidence="3" id="KW-1185">Reference proteome</keyword>
<reference evidence="2 3" key="1">
    <citation type="submission" date="2019-05" db="EMBL/GenBank/DDBJ databases">
        <title>Another draft genome of Portunus trituberculatus and its Hox gene families provides insights of decapod evolution.</title>
        <authorList>
            <person name="Jeong J.-H."/>
            <person name="Song I."/>
            <person name="Kim S."/>
            <person name="Choi T."/>
            <person name="Kim D."/>
            <person name="Ryu S."/>
            <person name="Kim W."/>
        </authorList>
    </citation>
    <scope>NUCLEOTIDE SEQUENCE [LARGE SCALE GENOMIC DNA]</scope>
    <source>
        <tissue evidence="2">Muscle</tissue>
    </source>
</reference>
<evidence type="ECO:0000256" key="1">
    <source>
        <dbReference type="SAM" id="MobiDB-lite"/>
    </source>
</evidence>
<feature type="compositionally biased region" description="Basic and acidic residues" evidence="1">
    <location>
        <begin position="118"/>
        <end position="127"/>
    </location>
</feature>
<sequence length="127" mass="13702">MHEQTAKGNVLTSNLLAIGAHFANQNSRVPVEFRDQSEATNQETRQNGIGQCSGMLLAGRLVWRGEEGEMTGCRGSPQGGPQLSERLQGEASRGSAWDASAGRCQEEEEEEEEEEVLGDAKGREGVV</sequence>
<accession>A0A5B7DAC9</accession>
<dbReference type="Proteomes" id="UP000324222">
    <property type="component" value="Unassembled WGS sequence"/>
</dbReference>
<name>A0A5B7DAC9_PORTR</name>
<comment type="caution">
    <text evidence="2">The sequence shown here is derived from an EMBL/GenBank/DDBJ whole genome shotgun (WGS) entry which is preliminary data.</text>
</comment>
<dbReference type="AlphaFoldDB" id="A0A5B7DAC9"/>
<organism evidence="2 3">
    <name type="scientific">Portunus trituberculatus</name>
    <name type="common">Swimming crab</name>
    <name type="synonym">Neptunus trituberculatus</name>
    <dbReference type="NCBI Taxonomy" id="210409"/>
    <lineage>
        <taxon>Eukaryota</taxon>
        <taxon>Metazoa</taxon>
        <taxon>Ecdysozoa</taxon>
        <taxon>Arthropoda</taxon>
        <taxon>Crustacea</taxon>
        <taxon>Multicrustacea</taxon>
        <taxon>Malacostraca</taxon>
        <taxon>Eumalacostraca</taxon>
        <taxon>Eucarida</taxon>
        <taxon>Decapoda</taxon>
        <taxon>Pleocyemata</taxon>
        <taxon>Brachyura</taxon>
        <taxon>Eubrachyura</taxon>
        <taxon>Portunoidea</taxon>
        <taxon>Portunidae</taxon>
        <taxon>Portuninae</taxon>
        <taxon>Portunus</taxon>
    </lineage>
</organism>